<accession>G2X371</accession>
<dbReference type="RefSeq" id="XP_009652755.1">
    <property type="nucleotide sequence ID" value="XM_009654460.1"/>
</dbReference>
<dbReference type="GeneID" id="20706319"/>
<evidence type="ECO:0000313" key="2">
    <source>
        <dbReference type="Proteomes" id="UP000001611"/>
    </source>
</evidence>
<reference evidence="1 2" key="1">
    <citation type="submission" date="2008-03" db="EMBL/GenBank/DDBJ databases">
        <title>The Genome Sequence of Verticillium dahliae VdLs.17.</title>
        <authorList>
            <consortium name="The Broad Institute Genome Sequencing Platform"/>
            <person name="Ma L.-J.J."/>
            <person name="Klosterman S.J."/>
            <person name="Subbarao K."/>
            <person name="Dobinson K."/>
            <person name="Veronese P."/>
            <person name="Kang S."/>
            <person name="Gold S.E."/>
            <person name="Young S."/>
            <person name="Jaffe D."/>
            <person name="Gnerre S."/>
            <person name="Berlin A."/>
            <person name="Heiman D."/>
            <person name="Hepburn T."/>
            <person name="Sykes S."/>
            <person name="Alvarado L."/>
            <person name="Kodira C.D."/>
            <person name="Lander E."/>
            <person name="Galagan J."/>
            <person name="Nusbaum C."/>
            <person name="Birren B."/>
        </authorList>
    </citation>
    <scope>NUCLEOTIDE SEQUENCE [LARGE SCALE GENOMIC DNA]</scope>
    <source>
        <strain evidence="2">VdLs.17 / ATCC MYA-4575 / FGSC 10137</strain>
    </source>
</reference>
<dbReference type="STRING" id="498257.G2X371"/>
<dbReference type="KEGG" id="vda:VDAG_04856"/>
<evidence type="ECO:0000313" key="1">
    <source>
        <dbReference type="EMBL" id="EGY23418.1"/>
    </source>
</evidence>
<dbReference type="HOGENOM" id="CLU_1469324_0_0_1"/>
<name>G2X371_VERDV</name>
<dbReference type="eggNOG" id="ENOG502SKV9">
    <property type="taxonomic scope" value="Eukaryota"/>
</dbReference>
<keyword evidence="2" id="KW-1185">Reference proteome</keyword>
<sequence>MIDRGLGDFHTMSVARRALQMLWPWTSPSPQSNTSHEPPLPSIEYIPVHGAWEKKDHPNWPASAFKIPDVIKPGQVFYLRKGKFVDMGTIARIELLPTGEVVKTPLENPLNPREEQMNRDNMQYENEIYRLLGDVSFVPKLLGWDSASCTLTLEHQTNGSLDDRKACFPERPGIEVSGARVDAA</sequence>
<dbReference type="InParanoid" id="G2X371"/>
<protein>
    <submittedName>
        <fullName evidence="1">Uncharacterized protein</fullName>
    </submittedName>
</protein>
<dbReference type="AlphaFoldDB" id="G2X371"/>
<proteinExistence type="predicted"/>
<dbReference type="EMBL" id="DS572702">
    <property type="protein sequence ID" value="EGY23418.1"/>
    <property type="molecule type" value="Genomic_DNA"/>
</dbReference>
<organism evidence="1 2">
    <name type="scientific">Verticillium dahliae (strain VdLs.17 / ATCC MYA-4575 / FGSC 10137)</name>
    <name type="common">Verticillium wilt</name>
    <dbReference type="NCBI Taxonomy" id="498257"/>
    <lineage>
        <taxon>Eukaryota</taxon>
        <taxon>Fungi</taxon>
        <taxon>Dikarya</taxon>
        <taxon>Ascomycota</taxon>
        <taxon>Pezizomycotina</taxon>
        <taxon>Sordariomycetes</taxon>
        <taxon>Hypocreomycetidae</taxon>
        <taxon>Glomerellales</taxon>
        <taxon>Plectosphaerellaceae</taxon>
        <taxon>Verticillium</taxon>
    </lineage>
</organism>
<gene>
    <name evidence="1" type="ORF">VDAG_04856</name>
</gene>
<dbReference type="Proteomes" id="UP000001611">
    <property type="component" value="Chromosome 3"/>
</dbReference>